<dbReference type="STRING" id="211114.SAMN04489726_0163"/>
<dbReference type="Proteomes" id="UP000183376">
    <property type="component" value="Chromosome I"/>
</dbReference>
<dbReference type="OrthoDB" id="9814648at2"/>
<gene>
    <name evidence="2" type="ORF">SAMN04489726_0163</name>
</gene>
<dbReference type="PANTHER" id="PTHR43441">
    <property type="entry name" value="RIBOSOMAL-PROTEIN-SERINE ACETYLTRANSFERASE"/>
    <property type="match status" value="1"/>
</dbReference>
<reference evidence="2 3" key="1">
    <citation type="submission" date="2016-10" db="EMBL/GenBank/DDBJ databases">
        <authorList>
            <person name="de Groot N.N."/>
        </authorList>
    </citation>
    <scope>NUCLEOTIDE SEQUENCE [LARGE SCALE GENOMIC DNA]</scope>
    <source>
        <strain evidence="2 3">DSM 44149</strain>
    </source>
</reference>
<dbReference type="InterPro" id="IPR051908">
    <property type="entry name" value="Ribosomal_N-acetyltransferase"/>
</dbReference>
<protein>
    <submittedName>
        <fullName evidence="2">Protein N-acetyltransferase, RimJ/RimL family</fullName>
    </submittedName>
</protein>
<organism evidence="2 3">
    <name type="scientific">Allokutzneria albata</name>
    <name type="common">Kibdelosporangium albatum</name>
    <dbReference type="NCBI Taxonomy" id="211114"/>
    <lineage>
        <taxon>Bacteria</taxon>
        <taxon>Bacillati</taxon>
        <taxon>Actinomycetota</taxon>
        <taxon>Actinomycetes</taxon>
        <taxon>Pseudonocardiales</taxon>
        <taxon>Pseudonocardiaceae</taxon>
        <taxon>Allokutzneria</taxon>
    </lineage>
</organism>
<evidence type="ECO:0000313" key="3">
    <source>
        <dbReference type="Proteomes" id="UP000183376"/>
    </source>
</evidence>
<dbReference type="Gene3D" id="3.40.630.30">
    <property type="match status" value="1"/>
</dbReference>
<dbReference type="RefSeq" id="WP_030433151.1">
    <property type="nucleotide sequence ID" value="NZ_JOEF01000036.1"/>
</dbReference>
<dbReference type="GO" id="GO:0008999">
    <property type="term" value="F:protein-N-terminal-alanine acetyltransferase activity"/>
    <property type="evidence" value="ECO:0007669"/>
    <property type="project" value="TreeGrafter"/>
</dbReference>
<keyword evidence="2" id="KW-0808">Transferase</keyword>
<dbReference type="SUPFAM" id="SSF55729">
    <property type="entry name" value="Acyl-CoA N-acyltransferases (Nat)"/>
    <property type="match status" value="1"/>
</dbReference>
<dbReference type="GO" id="GO:0005737">
    <property type="term" value="C:cytoplasm"/>
    <property type="evidence" value="ECO:0007669"/>
    <property type="project" value="TreeGrafter"/>
</dbReference>
<proteinExistence type="predicted"/>
<dbReference type="InterPro" id="IPR000182">
    <property type="entry name" value="GNAT_dom"/>
</dbReference>
<dbReference type="GO" id="GO:1990189">
    <property type="term" value="F:protein N-terminal-serine acetyltransferase activity"/>
    <property type="evidence" value="ECO:0007669"/>
    <property type="project" value="TreeGrafter"/>
</dbReference>
<dbReference type="AlphaFoldDB" id="A0A1G9R261"/>
<dbReference type="PANTHER" id="PTHR43441:SF10">
    <property type="entry name" value="ACETYLTRANSFERASE"/>
    <property type="match status" value="1"/>
</dbReference>
<dbReference type="EMBL" id="LT629701">
    <property type="protein sequence ID" value="SDM17339.1"/>
    <property type="molecule type" value="Genomic_DNA"/>
</dbReference>
<accession>A0A1G9R261</accession>
<keyword evidence="3" id="KW-1185">Reference proteome</keyword>
<dbReference type="InterPro" id="IPR016181">
    <property type="entry name" value="Acyl_CoA_acyltransferase"/>
</dbReference>
<dbReference type="Pfam" id="PF13302">
    <property type="entry name" value="Acetyltransf_3"/>
    <property type="match status" value="1"/>
</dbReference>
<feature type="domain" description="N-acetyltransferase" evidence="1">
    <location>
        <begin position="10"/>
        <end position="175"/>
    </location>
</feature>
<name>A0A1G9R261_ALLAB</name>
<sequence>MTSLWCGELVRLRAVEPEDWAAFAAFDRDTADQRATDRVFPPRSESGYRAWAQEEAAGSGSDVFRLVIEAVAGSTFVGSINTFDARPLDGCFSYGLGVLRQYRRRGYAREAITLLLGYMFGERRYQKCDVSVYAFNEDSLALHRKLGFVEEGRRRRQLFAGGAHHDVVLFGMTAEEFRA</sequence>
<dbReference type="PROSITE" id="PS51186">
    <property type="entry name" value="GNAT"/>
    <property type="match status" value="1"/>
</dbReference>
<evidence type="ECO:0000259" key="1">
    <source>
        <dbReference type="PROSITE" id="PS51186"/>
    </source>
</evidence>
<dbReference type="eggNOG" id="COG1670">
    <property type="taxonomic scope" value="Bacteria"/>
</dbReference>
<evidence type="ECO:0000313" key="2">
    <source>
        <dbReference type="EMBL" id="SDM17339.1"/>
    </source>
</evidence>